<evidence type="ECO:0000313" key="7">
    <source>
        <dbReference type="Proteomes" id="UP000186601"/>
    </source>
</evidence>
<evidence type="ECO:0000256" key="1">
    <source>
        <dbReference type="ARBA" id="ARBA00022664"/>
    </source>
</evidence>
<keyword evidence="1" id="KW-0507">mRNA processing</keyword>
<feature type="compositionally biased region" description="Basic residues" evidence="3">
    <location>
        <begin position="436"/>
        <end position="448"/>
    </location>
</feature>
<dbReference type="Gene3D" id="2.40.70.10">
    <property type="entry name" value="Acid Proteases"/>
    <property type="match status" value="1"/>
</dbReference>
<feature type="non-terminal residue" evidence="6">
    <location>
        <position position="1529"/>
    </location>
</feature>
<dbReference type="SMART" id="SM00343">
    <property type="entry name" value="ZnF_C2HC"/>
    <property type="match status" value="1"/>
</dbReference>
<dbReference type="CDD" id="cd00303">
    <property type="entry name" value="retropepsin_like"/>
    <property type="match status" value="1"/>
</dbReference>
<feature type="compositionally biased region" description="Acidic residues" evidence="3">
    <location>
        <begin position="793"/>
        <end position="816"/>
    </location>
</feature>
<dbReference type="PANTHER" id="PTHR33064:SF37">
    <property type="entry name" value="RIBONUCLEASE H"/>
    <property type="match status" value="1"/>
</dbReference>
<dbReference type="GO" id="GO:0003676">
    <property type="term" value="F:nucleic acid binding"/>
    <property type="evidence" value="ECO:0007669"/>
    <property type="project" value="InterPro"/>
</dbReference>
<feature type="region of interest" description="Disordered" evidence="3">
    <location>
        <begin position="793"/>
        <end position="819"/>
    </location>
</feature>
<dbReference type="InterPro" id="IPR021109">
    <property type="entry name" value="Peptidase_aspartic_dom_sf"/>
</dbReference>
<comment type="caution">
    <text evidence="6">The sequence shown here is derived from an EMBL/GenBank/DDBJ whole genome shotgun (WGS) entry which is preliminary data.</text>
</comment>
<dbReference type="InterPro" id="IPR000477">
    <property type="entry name" value="RT_dom"/>
</dbReference>
<evidence type="ECO:0000256" key="2">
    <source>
        <dbReference type="PROSITE-ProRule" id="PRU00047"/>
    </source>
</evidence>
<dbReference type="CDD" id="cd01647">
    <property type="entry name" value="RT_LTR"/>
    <property type="match status" value="1"/>
</dbReference>
<organism evidence="6 7">
    <name type="scientific">Hermanssonia centrifuga</name>
    <dbReference type="NCBI Taxonomy" id="98765"/>
    <lineage>
        <taxon>Eukaryota</taxon>
        <taxon>Fungi</taxon>
        <taxon>Dikarya</taxon>
        <taxon>Basidiomycota</taxon>
        <taxon>Agaricomycotina</taxon>
        <taxon>Agaricomycetes</taxon>
        <taxon>Polyporales</taxon>
        <taxon>Meruliaceae</taxon>
        <taxon>Hermanssonia</taxon>
    </lineage>
</organism>
<dbReference type="Gene3D" id="3.30.70.270">
    <property type="match status" value="1"/>
</dbReference>
<dbReference type="SUPFAM" id="SSF50630">
    <property type="entry name" value="Acid proteases"/>
    <property type="match status" value="1"/>
</dbReference>
<feature type="compositionally biased region" description="Polar residues" evidence="3">
    <location>
        <begin position="268"/>
        <end position="286"/>
    </location>
</feature>
<evidence type="ECO:0000313" key="6">
    <source>
        <dbReference type="EMBL" id="PSR78549.1"/>
    </source>
</evidence>
<feature type="region of interest" description="Disordered" evidence="3">
    <location>
        <begin position="42"/>
        <end position="62"/>
    </location>
</feature>
<dbReference type="PROSITE" id="PS50158">
    <property type="entry name" value="ZF_CCHC"/>
    <property type="match status" value="1"/>
</dbReference>
<dbReference type="STRING" id="98765.A0A2R6NWN2"/>
<dbReference type="PROSITE" id="PS50878">
    <property type="entry name" value="RT_POL"/>
    <property type="match status" value="1"/>
</dbReference>
<dbReference type="Pfam" id="PF00098">
    <property type="entry name" value="zf-CCHC"/>
    <property type="match status" value="1"/>
</dbReference>
<feature type="domain" description="CCHC-type" evidence="4">
    <location>
        <begin position="725"/>
        <end position="740"/>
    </location>
</feature>
<feature type="compositionally biased region" description="Pro residues" evidence="3">
    <location>
        <begin position="666"/>
        <end position="677"/>
    </location>
</feature>
<accession>A0A2R6NWN2</accession>
<dbReference type="InterPro" id="IPR001878">
    <property type="entry name" value="Znf_CCHC"/>
</dbReference>
<protein>
    <recommendedName>
        <fullName evidence="8">Reverse transcriptase</fullName>
    </recommendedName>
</protein>
<name>A0A2R6NWN2_9APHY</name>
<keyword evidence="2" id="KW-0479">Metal-binding</keyword>
<dbReference type="InterPro" id="IPR051320">
    <property type="entry name" value="Viral_Replic_Matur_Polypro"/>
</dbReference>
<keyword evidence="2" id="KW-0862">Zinc</keyword>
<dbReference type="GO" id="GO:0006397">
    <property type="term" value="P:mRNA processing"/>
    <property type="evidence" value="ECO:0007669"/>
    <property type="project" value="UniProtKB-KW"/>
</dbReference>
<feature type="compositionally biased region" description="Polar residues" evidence="3">
    <location>
        <begin position="690"/>
        <end position="703"/>
    </location>
</feature>
<feature type="compositionally biased region" description="Basic residues" evidence="3">
    <location>
        <begin position="622"/>
        <end position="635"/>
    </location>
</feature>
<evidence type="ECO:0000256" key="3">
    <source>
        <dbReference type="SAM" id="MobiDB-lite"/>
    </source>
</evidence>
<feature type="region of interest" description="Disordered" evidence="3">
    <location>
        <begin position="183"/>
        <end position="221"/>
    </location>
</feature>
<dbReference type="Gene3D" id="4.10.60.10">
    <property type="entry name" value="Zinc finger, CCHC-type"/>
    <property type="match status" value="1"/>
</dbReference>
<dbReference type="PANTHER" id="PTHR33064">
    <property type="entry name" value="POL PROTEIN"/>
    <property type="match status" value="1"/>
</dbReference>
<feature type="region of interest" description="Disordered" evidence="3">
    <location>
        <begin position="244"/>
        <end position="291"/>
    </location>
</feature>
<evidence type="ECO:0000259" key="5">
    <source>
        <dbReference type="PROSITE" id="PS50878"/>
    </source>
</evidence>
<dbReference type="Pfam" id="PF00078">
    <property type="entry name" value="RVT_1"/>
    <property type="match status" value="1"/>
</dbReference>
<dbReference type="Gene3D" id="3.10.10.10">
    <property type="entry name" value="HIV Type 1 Reverse Transcriptase, subunit A, domain 1"/>
    <property type="match status" value="1"/>
</dbReference>
<evidence type="ECO:0000259" key="4">
    <source>
        <dbReference type="PROSITE" id="PS50158"/>
    </source>
</evidence>
<feature type="region of interest" description="Disordered" evidence="3">
    <location>
        <begin position="402"/>
        <end position="458"/>
    </location>
</feature>
<feature type="compositionally biased region" description="Polar residues" evidence="3">
    <location>
        <begin position="52"/>
        <end position="62"/>
    </location>
</feature>
<dbReference type="SUPFAM" id="SSF56672">
    <property type="entry name" value="DNA/RNA polymerases"/>
    <property type="match status" value="1"/>
</dbReference>
<reference evidence="6 7" key="1">
    <citation type="submission" date="2018-02" db="EMBL/GenBank/DDBJ databases">
        <title>Genome sequence of the basidiomycete white-rot fungus Phlebia centrifuga.</title>
        <authorList>
            <person name="Granchi Z."/>
            <person name="Peng M."/>
            <person name="de Vries R.P."/>
            <person name="Hilden K."/>
            <person name="Makela M.R."/>
            <person name="Grigoriev I."/>
            <person name="Riley R."/>
        </authorList>
    </citation>
    <scope>NUCLEOTIDE SEQUENCE [LARGE SCALE GENOMIC DNA]</scope>
    <source>
        <strain evidence="6 7">FBCC195</strain>
    </source>
</reference>
<dbReference type="OrthoDB" id="1750432at2759"/>
<sequence length="1529" mass="168715">MTKGTITTLPPARYHLRSRANSTPAQPVSVNSTFLTPSIAQTEASASEVGHTPSSPLTSLSRQSDISEAIRPALYSQVASSIPSVEPSAPEVSVTSSTHGISQIFSALSLRDKDQGLAALVDNLDDEGEPSQNVYITAGTGPWTEVKYGKRARSPSYQVSDDSSPQDFECTGEQLDELAHSLGRGAKPLEKGRPLSRGEGTSLRKGKTVDPRNWGAANIPSNELNPELQRKALEFYAKYHSKGAASPLPELSDDDHNKDSNSEVLVHWNSSPNDSLSAAENRSSTGEAVKAPTFLSRKEQLLLEIHQLKLELGRAKTEDSPLPVTDTVAKVRSISTAQLAAPLSGALSRKALYPTQVSVNPEVATAMTMQEPDLNGEKLRPVNQVEPSSCLGRIFGKIAKLSPAVPPTGGPPSSSDDSSSSDEEGPSSLPATAKQAKGRKTKKGHRLPTLKPREPDAYHGRADVHEFHKFMDECSNYVQGYSLADERYVATISSFLKGKAYKYYTMMVSKDASDWSLERFFRGLFDFCFPVDFRTSMREQLQHSAQGARQSVQEFVCELEELFMMVGVVTPRDRVLSLWNGLQGELRDEMFRFGLSPEVSTWEEVVAAAVRFELAEASRRRRTYAGGGHSHHGGHHGGGPPPRPPRGGGRGAPGGYRSIGATSFQRPPPSSRPPQGRPNPTSGRPRHNPAATTSSSHNRSDGQPSRPRPAVLSDKEKADLRAAGKCFICKEAGHLARNCPLATNTRSDRRGQPPGVASFSVAIDFERVEDLRAQEQSAILETLLCGVMGLEDSADEHSADEDPAEEEDSSSEDTEGVDGPTVVFDWERASARPNVELPTTQREGRPYIRLGDPYSEHASNVLTRHMPYCCGRALGGECYDVDPMLVYQISDTHDVIMGRGLVPDIEIPRYLLEDAEFNLPQWYQARTAEILGHRSCGRRPIPGEELGDCISLAAEAILLRYIPFPTAWIEYRNGKVDQRFYCHQSQDRPVVVVHDDYLFTRSEIPIECFATPALDLPNLYATVIRRVFSEPLFTTGSIDGELLELFGAEDPIHAPVAGKHIELFAAQVSQSNTHRPIAAIQRNAASVKDFKRLIPDSIVVVVQVNGQPARALIDSGSMADFLSTKIAHQLDLDIFELQKQLPVHLAVQGSRAKISCGAKAELEYQSIKEQRYFDIVNLLNYDMVLGTPFLFQHRVTIGFNPTSVVIGSVPALPIQGKQVRVLESRAADILHDELEKAREQLRGLAACIASNDASDTPLPPLRAINHRIDLKDPGKVYHWRPSRCPEALRGLWTTKRDAYLKSGRWKMSNARNTCPMLLLTKPGTGIRDVPPRLRTVFDLRERNDNTIKVTSPLPDMEGILQRIAKKPYRSSLDGKDAYECIRIEPDHIERSAVTTPDGNMVSLVLQQGDCNAVATYQTLMNHLFGQFIGVFMDVYLDDILIYSDSLREHFEHVRTIVEILQRKKLYLNRDKLKFLQPELKVLGRIVDDGGIRMDPDKVDSVLHWKPPTNKQLLQAFLGSVGYLADDVGL</sequence>
<dbReference type="InterPro" id="IPR043502">
    <property type="entry name" value="DNA/RNA_pol_sf"/>
</dbReference>
<dbReference type="Proteomes" id="UP000186601">
    <property type="component" value="Unassembled WGS sequence"/>
</dbReference>
<keyword evidence="2" id="KW-0863">Zinc-finger</keyword>
<dbReference type="EMBL" id="MLYV02000734">
    <property type="protein sequence ID" value="PSR78549.1"/>
    <property type="molecule type" value="Genomic_DNA"/>
</dbReference>
<dbReference type="InterPro" id="IPR036875">
    <property type="entry name" value="Znf_CCHC_sf"/>
</dbReference>
<dbReference type="GO" id="GO:0008270">
    <property type="term" value="F:zinc ion binding"/>
    <property type="evidence" value="ECO:0007669"/>
    <property type="project" value="UniProtKB-KW"/>
</dbReference>
<feature type="region of interest" description="Disordered" evidence="3">
    <location>
        <begin position="622"/>
        <end position="716"/>
    </location>
</feature>
<dbReference type="SUPFAM" id="SSF57756">
    <property type="entry name" value="Retrovirus zinc finger-like domains"/>
    <property type="match status" value="1"/>
</dbReference>
<evidence type="ECO:0008006" key="8">
    <source>
        <dbReference type="Google" id="ProtNLM"/>
    </source>
</evidence>
<dbReference type="InterPro" id="IPR043128">
    <property type="entry name" value="Rev_trsase/Diguanyl_cyclase"/>
</dbReference>
<proteinExistence type="predicted"/>
<gene>
    <name evidence="6" type="ORF">PHLCEN_2v7390</name>
</gene>
<feature type="domain" description="Reverse transcriptase" evidence="5">
    <location>
        <begin position="1300"/>
        <end position="1486"/>
    </location>
</feature>
<keyword evidence="7" id="KW-1185">Reference proteome</keyword>
<dbReference type="Pfam" id="PF08284">
    <property type="entry name" value="RVP_2"/>
    <property type="match status" value="1"/>
</dbReference>